<sequence>MGSPTVPLHTIKLLRRATPNRIFALVYACVLIGLFYHHYLTLLNSTTVLLHLSLLVSDTFLAFMWVTAQPFRFRPVHREAHPENLPKVVHPNDYPALDVFICTADPYKEPPMGVVNTALSVMAYEYPTEKISVYVSDDGGSVLTLFAFTEAMRFAKHWLPFCKKNMIMDRSPEAYFRSNHCSWSEESRNIKIMYDDMKEKIKSVIEEGHIGDEYIWSEHECEAFEKWSPGFTRHDHPTIIQVLLESCKDKDIRGHGMPNLVYISREKCKTSRHNFKAGAINVLLRVSASMTNAPLILTLDCDMYSNDPQTALRALCYFIDPKSSSEIGYVQFPQRFHGINKSDIYAGELKRTFEINARGLDGLNGPDYNGSGCFFRRRTFFGGPSFLVSHEIHELSPEHTVNDSIGSKGVLAHAHSLASCKYEVGSNWGSKMGIRYGTLIEDSYTGFRIQCEGWKSVFCNPDRPAFLGSTPMNLIDALIQHK</sequence>
<dbReference type="PANTHER" id="PTHR13301">
    <property type="entry name" value="X-BOX TRANSCRIPTION FACTOR-RELATED"/>
    <property type="match status" value="1"/>
</dbReference>
<evidence type="ECO:0000256" key="6">
    <source>
        <dbReference type="ARBA" id="ARBA00023034"/>
    </source>
</evidence>
<feature type="transmembrane region" description="Helical" evidence="13">
    <location>
        <begin position="48"/>
        <end position="68"/>
    </location>
</feature>
<dbReference type="Pfam" id="PF03552">
    <property type="entry name" value="Cellulose_synt"/>
    <property type="match status" value="2"/>
</dbReference>
<reference evidence="14 15" key="1">
    <citation type="journal article" date="2020" name="IScience">
        <title>Genome Sequencing of the Endangered Kingdonia uniflora (Circaeasteraceae, Ranunculales) Reveals Potential Mechanisms of Evolutionary Specialization.</title>
        <authorList>
            <person name="Sun Y."/>
            <person name="Deng T."/>
            <person name="Zhang A."/>
            <person name="Moore M.J."/>
            <person name="Landis J.B."/>
            <person name="Lin N."/>
            <person name="Zhang H."/>
            <person name="Zhang X."/>
            <person name="Huang J."/>
            <person name="Zhang X."/>
            <person name="Sun H."/>
            <person name="Wang H."/>
        </authorList>
    </citation>
    <scope>NUCLEOTIDE SEQUENCE [LARGE SCALE GENOMIC DNA]</scope>
    <source>
        <strain evidence="14">TB1705</strain>
        <tissue evidence="14">Leaf</tissue>
    </source>
</reference>
<evidence type="ECO:0000256" key="1">
    <source>
        <dbReference type="ARBA" id="ARBA00004653"/>
    </source>
</evidence>
<feature type="binding site" evidence="12">
    <location>
        <position position="276"/>
    </location>
    <ligand>
        <name>Mn(2+)</name>
        <dbReference type="ChEBI" id="CHEBI:29035"/>
    </ligand>
</feature>
<organism evidence="14 15">
    <name type="scientific">Kingdonia uniflora</name>
    <dbReference type="NCBI Taxonomy" id="39325"/>
    <lineage>
        <taxon>Eukaryota</taxon>
        <taxon>Viridiplantae</taxon>
        <taxon>Streptophyta</taxon>
        <taxon>Embryophyta</taxon>
        <taxon>Tracheophyta</taxon>
        <taxon>Spermatophyta</taxon>
        <taxon>Magnoliopsida</taxon>
        <taxon>Ranunculales</taxon>
        <taxon>Circaeasteraceae</taxon>
        <taxon>Kingdonia</taxon>
    </lineage>
</organism>
<dbReference type="SUPFAM" id="SSF53448">
    <property type="entry name" value="Nucleotide-diphospho-sugar transferases"/>
    <property type="match status" value="1"/>
</dbReference>
<feature type="binding site" evidence="11">
    <location>
        <position position="138"/>
    </location>
    <ligand>
        <name>UDP-alpha-D-glucose</name>
        <dbReference type="ChEBI" id="CHEBI:58885"/>
    </ligand>
</feature>
<dbReference type="Proteomes" id="UP000541444">
    <property type="component" value="Unassembled WGS sequence"/>
</dbReference>
<dbReference type="EMBL" id="JACGCM010002017">
    <property type="protein sequence ID" value="KAF6146047.1"/>
    <property type="molecule type" value="Genomic_DNA"/>
</dbReference>
<keyword evidence="6" id="KW-0333">Golgi apparatus</keyword>
<evidence type="ECO:0000256" key="13">
    <source>
        <dbReference type="SAM" id="Phobius"/>
    </source>
</evidence>
<dbReference type="OrthoDB" id="72851at2759"/>
<gene>
    <name evidence="14" type="ORF">GIB67_033406</name>
</gene>
<dbReference type="GO" id="GO:0000139">
    <property type="term" value="C:Golgi membrane"/>
    <property type="evidence" value="ECO:0007669"/>
    <property type="project" value="UniProtKB-SubCell"/>
</dbReference>
<name>A0A7J7LU00_9MAGN</name>
<evidence type="ECO:0000256" key="4">
    <source>
        <dbReference type="ARBA" id="ARBA00022692"/>
    </source>
</evidence>
<evidence type="ECO:0000256" key="3">
    <source>
        <dbReference type="ARBA" id="ARBA00022679"/>
    </source>
</evidence>
<keyword evidence="8" id="KW-0961">Cell wall biogenesis/degradation</keyword>
<feature type="non-terminal residue" evidence="14">
    <location>
        <position position="1"/>
    </location>
</feature>
<dbReference type="InterPro" id="IPR029044">
    <property type="entry name" value="Nucleotide-diphossugar_trans"/>
</dbReference>
<evidence type="ECO:0000256" key="8">
    <source>
        <dbReference type="ARBA" id="ARBA00023316"/>
    </source>
</evidence>
<dbReference type="Gene3D" id="3.90.550.10">
    <property type="entry name" value="Spore Coat Polysaccharide Biosynthesis Protein SpsA, Chain A"/>
    <property type="match status" value="2"/>
</dbReference>
<keyword evidence="4 13" id="KW-0812">Transmembrane</keyword>
<evidence type="ECO:0000313" key="14">
    <source>
        <dbReference type="EMBL" id="KAF6146047.1"/>
    </source>
</evidence>
<evidence type="ECO:0000256" key="10">
    <source>
        <dbReference type="ARBA" id="ARBA00061657"/>
    </source>
</evidence>
<accession>A0A7J7LU00</accession>
<dbReference type="GO" id="GO:0071555">
    <property type="term" value="P:cell wall organization"/>
    <property type="evidence" value="ECO:0007669"/>
    <property type="project" value="UniProtKB-KW"/>
</dbReference>
<evidence type="ECO:0008006" key="16">
    <source>
        <dbReference type="Google" id="ProtNLM"/>
    </source>
</evidence>
<dbReference type="GO" id="GO:0030244">
    <property type="term" value="P:cellulose biosynthetic process"/>
    <property type="evidence" value="ECO:0007669"/>
    <property type="project" value="InterPro"/>
</dbReference>
<comment type="function">
    <text evidence="9">Thought to be a Golgi-localized beta-glycan synthase that polymerize the backbones of noncellulosic polysaccharides (hemicelluloses) of plant cell wall.</text>
</comment>
<evidence type="ECO:0000256" key="11">
    <source>
        <dbReference type="PIRSR" id="PIRSR605150-2"/>
    </source>
</evidence>
<keyword evidence="15" id="KW-1185">Reference proteome</keyword>
<feature type="binding site" evidence="12">
    <location>
        <position position="300"/>
    </location>
    <ligand>
        <name>Mn(2+)</name>
        <dbReference type="ChEBI" id="CHEBI:29035"/>
    </ligand>
</feature>
<keyword evidence="7 13" id="KW-0472">Membrane</keyword>
<dbReference type="FunFam" id="3.90.550.10:FF:000135">
    <property type="entry name" value="Cellulose synthase-like protein G3"/>
    <property type="match status" value="1"/>
</dbReference>
<keyword evidence="2" id="KW-0328">Glycosyltransferase</keyword>
<evidence type="ECO:0000256" key="5">
    <source>
        <dbReference type="ARBA" id="ARBA00022989"/>
    </source>
</evidence>
<feature type="transmembrane region" description="Helical" evidence="13">
    <location>
        <begin position="22"/>
        <end position="42"/>
    </location>
</feature>
<dbReference type="GO" id="GO:0016760">
    <property type="term" value="F:cellulose synthase (UDP-forming) activity"/>
    <property type="evidence" value="ECO:0007669"/>
    <property type="project" value="InterPro"/>
</dbReference>
<feature type="binding site" evidence="11">
    <location>
        <position position="108"/>
    </location>
    <ligand>
        <name>UDP-alpha-D-glucose</name>
        <dbReference type="ChEBI" id="CHEBI:58885"/>
    </ligand>
</feature>
<dbReference type="FunFam" id="3.90.550.10:FF:000138">
    <property type="entry name" value="Cellulose synthase isolog"/>
    <property type="match status" value="1"/>
</dbReference>
<keyword evidence="5 13" id="KW-1133">Transmembrane helix</keyword>
<evidence type="ECO:0000256" key="9">
    <source>
        <dbReference type="ARBA" id="ARBA00037405"/>
    </source>
</evidence>
<comment type="caution">
    <text evidence="14">The sequence shown here is derived from an EMBL/GenBank/DDBJ whole genome shotgun (WGS) entry which is preliminary data.</text>
</comment>
<dbReference type="InterPro" id="IPR005150">
    <property type="entry name" value="Cellulose_synth"/>
</dbReference>
<keyword evidence="3" id="KW-0808">Transferase</keyword>
<protein>
    <recommendedName>
        <fullName evidence="16">Cellulose synthase-like protein G3</fullName>
    </recommendedName>
</protein>
<feature type="binding site" evidence="11">
    <location>
        <position position="109"/>
    </location>
    <ligand>
        <name>UDP-alpha-D-glucose</name>
        <dbReference type="ChEBI" id="CHEBI:58885"/>
    </ligand>
</feature>
<evidence type="ECO:0000256" key="7">
    <source>
        <dbReference type="ARBA" id="ARBA00023136"/>
    </source>
</evidence>
<comment type="similarity">
    <text evidence="10">Belongs to the glycosyltransferase 2 family. Plant cellulose synthase-like G subfamily.</text>
</comment>
<comment type="subcellular location">
    <subcellularLocation>
        <location evidence="1">Golgi apparatus membrane</location>
        <topology evidence="1">Multi-pass membrane protein</topology>
    </subcellularLocation>
</comment>
<proteinExistence type="inferred from homology"/>
<evidence type="ECO:0000256" key="2">
    <source>
        <dbReference type="ARBA" id="ARBA00022676"/>
    </source>
</evidence>
<evidence type="ECO:0000313" key="15">
    <source>
        <dbReference type="Proteomes" id="UP000541444"/>
    </source>
</evidence>
<evidence type="ECO:0000256" key="12">
    <source>
        <dbReference type="PIRSR" id="PIRSR605150-3"/>
    </source>
</evidence>
<dbReference type="AlphaFoldDB" id="A0A7J7LU00"/>